<accession>A0A9D4V4N6</accession>
<dbReference type="Pfam" id="PF25475">
    <property type="entry name" value="DUF7903"/>
    <property type="match status" value="2"/>
</dbReference>
<feature type="domain" description="DUF7903" evidence="1">
    <location>
        <begin position="113"/>
        <end position="231"/>
    </location>
</feature>
<gene>
    <name evidence="2" type="ORF">GOP47_0005067</name>
</gene>
<dbReference type="EMBL" id="JABFUD020000005">
    <property type="protein sequence ID" value="KAI5079588.1"/>
    <property type="molecule type" value="Genomic_DNA"/>
</dbReference>
<dbReference type="AlphaFoldDB" id="A0A9D4V4N6"/>
<protein>
    <recommendedName>
        <fullName evidence="1">DUF7903 domain-containing protein</fullName>
    </recommendedName>
</protein>
<keyword evidence="3" id="KW-1185">Reference proteome</keyword>
<dbReference type="Proteomes" id="UP000886520">
    <property type="component" value="Chromosome 5"/>
</dbReference>
<evidence type="ECO:0000259" key="1">
    <source>
        <dbReference type="Pfam" id="PF25475"/>
    </source>
</evidence>
<name>A0A9D4V4N6_ADICA</name>
<evidence type="ECO:0000313" key="3">
    <source>
        <dbReference type="Proteomes" id="UP000886520"/>
    </source>
</evidence>
<feature type="domain" description="DUF7903" evidence="1">
    <location>
        <begin position="257"/>
        <end position="402"/>
    </location>
</feature>
<dbReference type="PANTHER" id="PTHR35481:SF1">
    <property type="entry name" value="DNA-DIRECTED RNA POLYMERASE SUBUNIT ALPHA"/>
    <property type="match status" value="1"/>
</dbReference>
<dbReference type="OrthoDB" id="2014147at2759"/>
<proteinExistence type="predicted"/>
<comment type="caution">
    <text evidence="2">The sequence shown here is derived from an EMBL/GenBank/DDBJ whole genome shotgun (WGS) entry which is preliminary data.</text>
</comment>
<dbReference type="PANTHER" id="PTHR35481">
    <property type="entry name" value="DNA-DIRECTED RNA POLYMERASE SUBUNIT ALPHA"/>
    <property type="match status" value="1"/>
</dbReference>
<dbReference type="InterPro" id="IPR057225">
    <property type="entry name" value="DUF7903"/>
</dbReference>
<organism evidence="2 3">
    <name type="scientific">Adiantum capillus-veneris</name>
    <name type="common">Maidenhair fern</name>
    <dbReference type="NCBI Taxonomy" id="13818"/>
    <lineage>
        <taxon>Eukaryota</taxon>
        <taxon>Viridiplantae</taxon>
        <taxon>Streptophyta</taxon>
        <taxon>Embryophyta</taxon>
        <taxon>Tracheophyta</taxon>
        <taxon>Polypodiopsida</taxon>
        <taxon>Polypodiidae</taxon>
        <taxon>Polypodiales</taxon>
        <taxon>Pteridineae</taxon>
        <taxon>Pteridaceae</taxon>
        <taxon>Vittarioideae</taxon>
        <taxon>Adiantum</taxon>
    </lineage>
</organism>
<sequence>MPYIPLHLRVCEPVAAMESRQFLRPRRLADQFKPQASPVLNPPQRPENELFVEFARYHGTSFTHLTPHELYTLTRDRQYFSNISLENTESHSSVSGNAFAKAIADAMGEAIKNVLDTFRLCLAKYEAYLAENKHDKLVPVIWLRFGKLFFRSTYPGCFDWSMYYTPESVKRKVSQRMLLKTFDPCLSKEEFKTLYRIAKESSDFRVLKKERFSIKVTDEQRPETHLSCKCLCSPPSATGNYQTLQSGDALKDPLKAVLELKKVRLSPVRHMIGDVACIGKTKDIRLAFQIEEELIILSEDELADIKSTFINARIEESCKGGLHWPLHNMSSTSGRFKVVEGLHMRETLVMSGGLRWSFRRCNGVKFEACSGRVSYEVYVKPAICQEFCKGREQFDSDKLMESIERLLEHVSTYCL</sequence>
<evidence type="ECO:0000313" key="2">
    <source>
        <dbReference type="EMBL" id="KAI5079588.1"/>
    </source>
</evidence>
<reference evidence="2 3" key="1">
    <citation type="submission" date="2021-01" db="EMBL/GenBank/DDBJ databases">
        <title>Adiantum capillus-veneris genome.</title>
        <authorList>
            <person name="Fang Y."/>
            <person name="Liao Q."/>
        </authorList>
    </citation>
    <scope>NUCLEOTIDE SEQUENCE [LARGE SCALE GENOMIC DNA]</scope>
    <source>
        <strain evidence="2">H3</strain>
        <tissue evidence="2">Leaf</tissue>
    </source>
</reference>